<organism evidence="7 8">
    <name type="scientific">Geodermatophilus sabuli</name>
    <dbReference type="NCBI Taxonomy" id="1564158"/>
    <lineage>
        <taxon>Bacteria</taxon>
        <taxon>Bacillati</taxon>
        <taxon>Actinomycetota</taxon>
        <taxon>Actinomycetes</taxon>
        <taxon>Geodermatophilales</taxon>
        <taxon>Geodermatophilaceae</taxon>
        <taxon>Geodermatophilus</taxon>
    </lineage>
</organism>
<dbReference type="InterPro" id="IPR036922">
    <property type="entry name" value="Rieske_2Fe-2S_sf"/>
</dbReference>
<keyword evidence="3" id="KW-0560">Oxidoreductase</keyword>
<dbReference type="Gene3D" id="3.90.380.10">
    <property type="entry name" value="Naphthalene 1,2-dioxygenase Alpha Subunit, Chain A, domain 1"/>
    <property type="match status" value="1"/>
</dbReference>
<keyword evidence="8" id="KW-1185">Reference proteome</keyword>
<dbReference type="InterPro" id="IPR017941">
    <property type="entry name" value="Rieske_2Fe-2S"/>
</dbReference>
<feature type="domain" description="Rieske" evidence="6">
    <location>
        <begin position="43"/>
        <end position="147"/>
    </location>
</feature>
<dbReference type="GO" id="GO:0051537">
    <property type="term" value="F:2 iron, 2 sulfur cluster binding"/>
    <property type="evidence" value="ECO:0007669"/>
    <property type="project" value="UniProtKB-KW"/>
</dbReference>
<keyword evidence="4" id="KW-0408">Iron</keyword>
<evidence type="ECO:0000256" key="2">
    <source>
        <dbReference type="ARBA" id="ARBA00022723"/>
    </source>
</evidence>
<keyword evidence="1" id="KW-0001">2Fe-2S</keyword>
<dbReference type="Gene3D" id="2.102.10.10">
    <property type="entry name" value="Rieske [2Fe-2S] iron-sulphur domain"/>
    <property type="match status" value="1"/>
</dbReference>
<evidence type="ECO:0000256" key="5">
    <source>
        <dbReference type="ARBA" id="ARBA00023014"/>
    </source>
</evidence>
<dbReference type="PROSITE" id="PS51296">
    <property type="entry name" value="RIESKE"/>
    <property type="match status" value="1"/>
</dbReference>
<proteinExistence type="predicted"/>
<evidence type="ECO:0000313" key="7">
    <source>
        <dbReference type="EMBL" id="SNX96075.1"/>
    </source>
</evidence>
<dbReference type="SUPFAM" id="SSF55961">
    <property type="entry name" value="Bet v1-like"/>
    <property type="match status" value="1"/>
</dbReference>
<gene>
    <name evidence="7" type="ORF">SAMN06893097_103244</name>
</gene>
<dbReference type="GO" id="GO:0051213">
    <property type="term" value="F:dioxygenase activity"/>
    <property type="evidence" value="ECO:0007669"/>
    <property type="project" value="UniProtKB-KW"/>
</dbReference>
<keyword evidence="7" id="KW-0223">Dioxygenase</keyword>
<evidence type="ECO:0000256" key="1">
    <source>
        <dbReference type="ARBA" id="ARBA00022714"/>
    </source>
</evidence>
<dbReference type="OrthoDB" id="5243643at2"/>
<dbReference type="Pfam" id="PF00355">
    <property type="entry name" value="Rieske"/>
    <property type="match status" value="1"/>
</dbReference>
<dbReference type="AlphaFoldDB" id="A0A285EAK9"/>
<evidence type="ECO:0000256" key="3">
    <source>
        <dbReference type="ARBA" id="ARBA00023002"/>
    </source>
</evidence>
<dbReference type="Proteomes" id="UP000219514">
    <property type="component" value="Unassembled WGS sequence"/>
</dbReference>
<dbReference type="GO" id="GO:0016705">
    <property type="term" value="F:oxidoreductase activity, acting on paired donors, with incorporation or reduction of molecular oxygen"/>
    <property type="evidence" value="ECO:0007669"/>
    <property type="project" value="UniProtKB-ARBA"/>
</dbReference>
<keyword evidence="5" id="KW-0411">Iron-sulfur</keyword>
<dbReference type="EMBL" id="OBDO01000003">
    <property type="protein sequence ID" value="SNX96075.1"/>
    <property type="molecule type" value="Genomic_DNA"/>
</dbReference>
<dbReference type="GO" id="GO:0046872">
    <property type="term" value="F:metal ion binding"/>
    <property type="evidence" value="ECO:0007669"/>
    <property type="project" value="UniProtKB-KW"/>
</dbReference>
<dbReference type="RefSeq" id="WP_097206097.1">
    <property type="nucleotide sequence ID" value="NZ_JACHXB010000004.1"/>
</dbReference>
<protein>
    <submittedName>
        <fullName evidence="7">Phenylpropionate dioxygenase, large terminal subunit</fullName>
    </submittedName>
</protein>
<dbReference type="PANTHER" id="PTHR21266:SF60">
    <property type="entry name" value="3-KETOSTEROID-9-ALPHA-MONOOXYGENASE, OXYGENASE COMPONENT"/>
    <property type="match status" value="1"/>
</dbReference>
<reference evidence="7 8" key="1">
    <citation type="submission" date="2017-09" db="EMBL/GenBank/DDBJ databases">
        <authorList>
            <person name="Ehlers B."/>
            <person name="Leendertz F.H."/>
        </authorList>
    </citation>
    <scope>NUCLEOTIDE SEQUENCE [LARGE SCALE GENOMIC DNA]</scope>
    <source>
        <strain evidence="7 8">DSM 46844</strain>
    </source>
</reference>
<dbReference type="Pfam" id="PF19112">
    <property type="entry name" value="VanA_C"/>
    <property type="match status" value="1"/>
</dbReference>
<name>A0A285EAK9_9ACTN</name>
<evidence type="ECO:0000256" key="4">
    <source>
        <dbReference type="ARBA" id="ARBA00023004"/>
    </source>
</evidence>
<sequence length="365" mass="41024">MTDVSTKPAAPSRPRPIKTPKVVGTRRALSAEEIAATGLRDRWYPILPSRFVAAGEMVKVQRLGVDWLLFRDARGKLSMLEDRCPHRSAPLSVGQHLGDRVACKYHGVQVDGTGTVVSVPGMPGCALEGKKATVSLDVAEAADTIFAFIPLTEDSQPTEFVLPDRLQDPAVSWFPNYAEWAGPWRFYMDNVLDPMHGAFLHRDSHSMFGGDTSARFRIRETDRGFFFEKTDQRGVNFDWVEFCRGSMDYVDLEIPYAQNAGPGGVFGIVGMATPIDENNSAIFHWRTRRVDGWEREVWRFLYRTQLEARHWGVLEQDRVVLEALAADADVDEHLYQHDLGVSRIRRMYRADAQAQAKQLVGAASV</sequence>
<dbReference type="InterPro" id="IPR044043">
    <property type="entry name" value="VanA_C_cat"/>
</dbReference>
<evidence type="ECO:0000313" key="8">
    <source>
        <dbReference type="Proteomes" id="UP000219514"/>
    </source>
</evidence>
<accession>A0A285EAK9</accession>
<keyword evidence="2" id="KW-0479">Metal-binding</keyword>
<dbReference type="GO" id="GO:0004497">
    <property type="term" value="F:monooxygenase activity"/>
    <property type="evidence" value="ECO:0007669"/>
    <property type="project" value="UniProtKB-ARBA"/>
</dbReference>
<dbReference type="SUPFAM" id="SSF50022">
    <property type="entry name" value="ISP domain"/>
    <property type="match status" value="1"/>
</dbReference>
<evidence type="ECO:0000259" key="6">
    <source>
        <dbReference type="PROSITE" id="PS51296"/>
    </source>
</evidence>
<dbReference type="InterPro" id="IPR050584">
    <property type="entry name" value="Cholesterol_7-desaturase"/>
</dbReference>
<dbReference type="PANTHER" id="PTHR21266">
    <property type="entry name" value="IRON-SULFUR DOMAIN CONTAINING PROTEIN"/>
    <property type="match status" value="1"/>
</dbReference>